<dbReference type="InterPro" id="IPR038729">
    <property type="entry name" value="Rad50/SbcC_AAA"/>
</dbReference>
<protein>
    <recommendedName>
        <fullName evidence="2 8">DNA repair protein RecN</fullName>
    </recommendedName>
    <alternativeName>
        <fullName evidence="7 8">Recombination protein N</fullName>
    </alternativeName>
</protein>
<evidence type="ECO:0000256" key="2">
    <source>
        <dbReference type="ARBA" id="ARBA00021315"/>
    </source>
</evidence>
<dbReference type="InterPro" id="IPR027417">
    <property type="entry name" value="P-loop_NTPase"/>
</dbReference>
<evidence type="ECO:0000313" key="12">
    <source>
        <dbReference type="Proteomes" id="UP000618460"/>
    </source>
</evidence>
<dbReference type="GO" id="GO:0005524">
    <property type="term" value="F:ATP binding"/>
    <property type="evidence" value="ECO:0007669"/>
    <property type="project" value="UniProtKB-KW"/>
</dbReference>
<proteinExistence type="inferred from homology"/>
<dbReference type="PANTHER" id="PTHR11059">
    <property type="entry name" value="DNA REPAIR PROTEIN RECN"/>
    <property type="match status" value="1"/>
</dbReference>
<comment type="function">
    <text evidence="8">May be involved in recombinational repair of damaged DNA.</text>
</comment>
<evidence type="ECO:0000256" key="5">
    <source>
        <dbReference type="ARBA" id="ARBA00022840"/>
    </source>
</evidence>
<evidence type="ECO:0000256" key="4">
    <source>
        <dbReference type="ARBA" id="ARBA00022763"/>
    </source>
</evidence>
<reference evidence="11" key="2">
    <citation type="submission" date="2020-09" db="EMBL/GenBank/DDBJ databases">
        <authorList>
            <person name="Sun Q."/>
            <person name="Zhou Y."/>
        </authorList>
    </citation>
    <scope>NUCLEOTIDE SEQUENCE</scope>
    <source>
        <strain evidence="11">CGMCC 1.6333</strain>
    </source>
</reference>
<keyword evidence="9" id="KW-0175">Coiled coil</keyword>
<name>A0A917TW08_9BACI</name>
<evidence type="ECO:0000256" key="1">
    <source>
        <dbReference type="ARBA" id="ARBA00009441"/>
    </source>
</evidence>
<feature type="domain" description="Rad50/SbcC-type AAA" evidence="10">
    <location>
        <begin position="4"/>
        <end position="204"/>
    </location>
</feature>
<dbReference type="Pfam" id="PF13476">
    <property type="entry name" value="AAA_23"/>
    <property type="match status" value="1"/>
</dbReference>
<dbReference type="GO" id="GO:0009432">
    <property type="term" value="P:SOS response"/>
    <property type="evidence" value="ECO:0007669"/>
    <property type="project" value="TreeGrafter"/>
</dbReference>
<evidence type="ECO:0000256" key="6">
    <source>
        <dbReference type="ARBA" id="ARBA00023204"/>
    </source>
</evidence>
<dbReference type="SUPFAM" id="SSF52540">
    <property type="entry name" value="P-loop containing nucleoside triphosphate hydrolases"/>
    <property type="match status" value="2"/>
</dbReference>
<evidence type="ECO:0000313" key="11">
    <source>
        <dbReference type="EMBL" id="GGM40319.1"/>
    </source>
</evidence>
<keyword evidence="5" id="KW-0067">ATP-binding</keyword>
<dbReference type="EMBL" id="BMLG01000022">
    <property type="protein sequence ID" value="GGM40319.1"/>
    <property type="molecule type" value="Genomic_DNA"/>
</dbReference>
<gene>
    <name evidence="11" type="primary">recN</name>
    <name evidence="11" type="ORF">GCM10011351_28070</name>
</gene>
<dbReference type="FunFam" id="3.40.50.300:FF:000319">
    <property type="entry name" value="DNA repair protein RecN"/>
    <property type="match status" value="1"/>
</dbReference>
<evidence type="ECO:0000259" key="10">
    <source>
        <dbReference type="Pfam" id="PF13476"/>
    </source>
</evidence>
<dbReference type="PANTHER" id="PTHR11059:SF0">
    <property type="entry name" value="DNA REPAIR PROTEIN RECN"/>
    <property type="match status" value="1"/>
</dbReference>
<dbReference type="PIRSF" id="PIRSF003128">
    <property type="entry name" value="RecN"/>
    <property type="match status" value="1"/>
</dbReference>
<dbReference type="AlphaFoldDB" id="A0A917TW08"/>
<dbReference type="Gene3D" id="3.40.50.300">
    <property type="entry name" value="P-loop containing nucleotide triphosphate hydrolases"/>
    <property type="match status" value="2"/>
</dbReference>
<dbReference type="CDD" id="cd03241">
    <property type="entry name" value="ABC_RecN"/>
    <property type="match status" value="2"/>
</dbReference>
<evidence type="ECO:0000256" key="3">
    <source>
        <dbReference type="ARBA" id="ARBA00022741"/>
    </source>
</evidence>
<sequence length="574" mass="65068">MLTELSIKDFAIIDEISITFKEGLTVLTGETGAGKSIIIDAVELLSGGRGSVEFVRYGAKKANLEGLFIISDPAHPIYKVGKSYGIEIDDDGMIVLNRTISANGKSICRVNGNLVTLAILREFGSTLIDIHTQHETKSLMDVERHIELLDLYEKERINDAKHDYKRLYNKLHTVKKRFQQLNNNEQEMAQRLDLLKFQLNELQQADLSPGEDEALREEREKLMNYEKIYSGIRDAYEALSGEKRGLDWLGLALTGLETAGEFEKDLEGKKESFSNHFYLIEELSYELRNYLDTLAYDPDRLNYLESRLHEINKLQKKYGTSVDEILEYSAKIEDEIDEIQDRDTSLKKIEQELHDIGQDALIEARHLHDLRIEASKQLKEAIHRELQDLYLEKATFDVAIETKKGNPNDFELNGVPVHLTQNGFDQVRFLISTNPGEPLKEINKIASGGELSRIMLALKRIFAKHQGVTSVIFDEVDTGVSGRVAQAIAEKIYGISVGSQVLCITHLPQVASMADTHLLIEKNTSEERTSTTVEELSIEERVTEIGRMITGTELTETSKEHARELIELANKFKE</sequence>
<dbReference type="InterPro" id="IPR004604">
    <property type="entry name" value="DNA_recomb/repair_RecN"/>
</dbReference>
<dbReference type="NCBIfam" id="TIGR00634">
    <property type="entry name" value="recN"/>
    <property type="match status" value="1"/>
</dbReference>
<evidence type="ECO:0000256" key="8">
    <source>
        <dbReference type="PIRNR" id="PIRNR003128"/>
    </source>
</evidence>
<keyword evidence="4 8" id="KW-0227">DNA damage</keyword>
<evidence type="ECO:0000256" key="7">
    <source>
        <dbReference type="ARBA" id="ARBA00033408"/>
    </source>
</evidence>
<dbReference type="RefSeq" id="WP_117156581.1">
    <property type="nucleotide sequence ID" value="NZ_BMLG01000022.1"/>
</dbReference>
<dbReference type="GO" id="GO:0043590">
    <property type="term" value="C:bacterial nucleoid"/>
    <property type="evidence" value="ECO:0007669"/>
    <property type="project" value="TreeGrafter"/>
</dbReference>
<dbReference type="Proteomes" id="UP000618460">
    <property type="component" value="Unassembled WGS sequence"/>
</dbReference>
<dbReference type="GO" id="GO:0006310">
    <property type="term" value="P:DNA recombination"/>
    <property type="evidence" value="ECO:0007669"/>
    <property type="project" value="InterPro"/>
</dbReference>
<evidence type="ECO:0000256" key="9">
    <source>
        <dbReference type="SAM" id="Coils"/>
    </source>
</evidence>
<comment type="caution">
    <text evidence="11">The sequence shown here is derived from an EMBL/GenBank/DDBJ whole genome shotgun (WGS) entry which is preliminary data.</text>
</comment>
<keyword evidence="6 8" id="KW-0234">DNA repair</keyword>
<dbReference type="OrthoDB" id="9806954at2"/>
<keyword evidence="3" id="KW-0547">Nucleotide-binding</keyword>
<comment type="similarity">
    <text evidence="1 8">Belongs to the RecN family.</text>
</comment>
<organism evidence="11 12">
    <name type="scientific">Paraliobacillus quinghaiensis</name>
    <dbReference type="NCBI Taxonomy" id="470815"/>
    <lineage>
        <taxon>Bacteria</taxon>
        <taxon>Bacillati</taxon>
        <taxon>Bacillota</taxon>
        <taxon>Bacilli</taxon>
        <taxon>Bacillales</taxon>
        <taxon>Bacillaceae</taxon>
        <taxon>Paraliobacillus</taxon>
    </lineage>
</organism>
<dbReference type="FunFam" id="3.40.50.300:FF:000356">
    <property type="entry name" value="DNA repair protein RecN"/>
    <property type="match status" value="1"/>
</dbReference>
<dbReference type="GO" id="GO:0006302">
    <property type="term" value="P:double-strand break repair"/>
    <property type="evidence" value="ECO:0007669"/>
    <property type="project" value="InterPro"/>
</dbReference>
<accession>A0A917TW08</accession>
<keyword evidence="12" id="KW-1185">Reference proteome</keyword>
<reference evidence="11" key="1">
    <citation type="journal article" date="2014" name="Int. J. Syst. Evol. Microbiol.">
        <title>Complete genome sequence of Corynebacterium casei LMG S-19264T (=DSM 44701T), isolated from a smear-ripened cheese.</title>
        <authorList>
            <consortium name="US DOE Joint Genome Institute (JGI-PGF)"/>
            <person name="Walter F."/>
            <person name="Albersmeier A."/>
            <person name="Kalinowski J."/>
            <person name="Ruckert C."/>
        </authorList>
    </citation>
    <scope>NUCLEOTIDE SEQUENCE</scope>
    <source>
        <strain evidence="11">CGMCC 1.6333</strain>
    </source>
</reference>
<dbReference type="GO" id="GO:0016887">
    <property type="term" value="F:ATP hydrolysis activity"/>
    <property type="evidence" value="ECO:0007669"/>
    <property type="project" value="InterPro"/>
</dbReference>
<feature type="coiled-coil region" evidence="9">
    <location>
        <begin position="157"/>
        <end position="205"/>
    </location>
</feature>